<dbReference type="InterPro" id="IPR038720">
    <property type="entry name" value="YprB_RNase_H-like_dom"/>
</dbReference>
<reference evidence="3 4" key="1">
    <citation type="submission" date="2023-07" db="EMBL/GenBank/DDBJ databases">
        <title>Genomic Encyclopedia of Type Strains, Phase IV (KMG-IV): sequencing the most valuable type-strain genomes for metagenomic binning, comparative biology and taxonomic classification.</title>
        <authorList>
            <person name="Goeker M."/>
        </authorList>
    </citation>
    <scope>NUCLEOTIDE SEQUENCE [LARGE SCALE GENOMIC DNA]</scope>
    <source>
        <strain evidence="3 4">DSM 12751</strain>
    </source>
</reference>
<dbReference type="InterPro" id="IPR011990">
    <property type="entry name" value="TPR-like_helical_dom_sf"/>
</dbReference>
<dbReference type="SUPFAM" id="SSF48452">
    <property type="entry name" value="TPR-like"/>
    <property type="match status" value="1"/>
</dbReference>
<proteinExistence type="predicted"/>
<feature type="region of interest" description="Disordered" evidence="1">
    <location>
        <begin position="1"/>
        <end position="61"/>
    </location>
</feature>
<feature type="compositionally biased region" description="Basic residues" evidence="1">
    <location>
        <begin position="1"/>
        <end position="16"/>
    </location>
</feature>
<sequence>MSLKGKLNRLKGHLRLHQTEENSVKDSTSSPQQGISGSHSPLRELSGGSFPQQSLSEPDISPTHTKEWEKLQFKPHVYEDQHTWIREVSYSTSTYCGRYSYSELEEIVERWNQERLSHPLSSRSLRLEDLYFFDTETTGLGGGTGNTIFLLGYSQVEQDKVKVKQFFLSDPSCELALYHHFLTDINDIHRLVTYNGKAFDWPQVKTRHTLIRERLPKLPSFGHFDLLHASRRLWKDTLPSCRLGVVENHILGIEREEDTPGYLAPMLYFDYLRTQDPTVIEGIVKHNELDVCSLISLYIHISRILLDINYTVCSPEELFQVGRWYEAVGETEHAMLLYQSLAEDDHPHSNKAKHLLAMLYKKDKNYTQAKKLWEELSTHTDSVDVYVELSKLYEHQYKDYEQALYYAAKAYEHWKNRAAFLRKSRTEDGKECQRRIERLELKQLKNGY</sequence>
<dbReference type="PANTHER" id="PTHR38462">
    <property type="entry name" value="EXONUCLEASE-LIKE PROTEIN"/>
    <property type="match status" value="1"/>
</dbReference>
<feature type="compositionally biased region" description="Polar residues" evidence="1">
    <location>
        <begin position="25"/>
        <end position="39"/>
    </location>
</feature>
<evidence type="ECO:0000259" key="2">
    <source>
        <dbReference type="Pfam" id="PF13482"/>
    </source>
</evidence>
<name>A0ABT9W2M8_9BACI</name>
<dbReference type="Gene3D" id="3.30.420.10">
    <property type="entry name" value="Ribonuclease H-like superfamily/Ribonuclease H"/>
    <property type="match status" value="1"/>
</dbReference>
<evidence type="ECO:0000313" key="4">
    <source>
        <dbReference type="Proteomes" id="UP001235840"/>
    </source>
</evidence>
<dbReference type="Pfam" id="PF13482">
    <property type="entry name" value="RNase_H_2"/>
    <property type="match status" value="1"/>
</dbReference>
<organism evidence="3 4">
    <name type="scientific">Caldalkalibacillus horti</name>
    <dbReference type="NCBI Taxonomy" id="77523"/>
    <lineage>
        <taxon>Bacteria</taxon>
        <taxon>Bacillati</taxon>
        <taxon>Bacillota</taxon>
        <taxon>Bacilli</taxon>
        <taxon>Bacillales</taxon>
        <taxon>Bacillaceae</taxon>
        <taxon>Caldalkalibacillus</taxon>
    </lineage>
</organism>
<dbReference type="PANTHER" id="PTHR38462:SF1">
    <property type="entry name" value="YPRB RIBONUCLEASE H-LIKE DOMAIN-CONTAINING PROTEIN"/>
    <property type="match status" value="1"/>
</dbReference>
<keyword evidence="4" id="KW-1185">Reference proteome</keyword>
<comment type="caution">
    <text evidence="3">The sequence shown here is derived from an EMBL/GenBank/DDBJ whole genome shotgun (WGS) entry which is preliminary data.</text>
</comment>
<dbReference type="InterPro" id="IPR012337">
    <property type="entry name" value="RNaseH-like_sf"/>
</dbReference>
<dbReference type="InterPro" id="IPR036397">
    <property type="entry name" value="RNaseH_sf"/>
</dbReference>
<accession>A0ABT9W2M8</accession>
<feature type="domain" description="YprB ribonuclease H-like" evidence="2">
    <location>
        <begin position="132"/>
        <end position="301"/>
    </location>
</feature>
<dbReference type="SUPFAM" id="SSF53098">
    <property type="entry name" value="Ribonuclease H-like"/>
    <property type="match status" value="1"/>
</dbReference>
<dbReference type="Gene3D" id="1.25.40.10">
    <property type="entry name" value="Tetratricopeptide repeat domain"/>
    <property type="match status" value="1"/>
</dbReference>
<gene>
    <name evidence="3" type="ORF">J2S11_003416</name>
</gene>
<evidence type="ECO:0000313" key="3">
    <source>
        <dbReference type="EMBL" id="MDQ0167491.1"/>
    </source>
</evidence>
<dbReference type="Proteomes" id="UP001235840">
    <property type="component" value="Unassembled WGS sequence"/>
</dbReference>
<dbReference type="EMBL" id="JAUSTY010000016">
    <property type="protein sequence ID" value="MDQ0167491.1"/>
    <property type="molecule type" value="Genomic_DNA"/>
</dbReference>
<dbReference type="RefSeq" id="WP_307396440.1">
    <property type="nucleotide sequence ID" value="NZ_BAAADK010000001.1"/>
</dbReference>
<protein>
    <submittedName>
        <fullName evidence="3">Uncharacterized protein YprB with RNaseH-like and TPR domain</fullName>
    </submittedName>
</protein>
<evidence type="ECO:0000256" key="1">
    <source>
        <dbReference type="SAM" id="MobiDB-lite"/>
    </source>
</evidence>